<name>A0A3Q9KEF8_9ACTN</name>
<dbReference type="Proteomes" id="UP000275579">
    <property type="component" value="Chromosome"/>
</dbReference>
<proteinExistence type="predicted"/>
<dbReference type="AlphaFoldDB" id="A0A3Q9KEF8"/>
<reference evidence="1 2" key="1">
    <citation type="submission" date="2018-04" db="EMBL/GenBank/DDBJ databases">
        <title>Complete genome sequences of Streptomyces lydicus strain WYEC and characterization of antagonistic properties of biological control agents.</title>
        <authorList>
            <person name="Mariita R.M."/>
            <person name="Sello J.K."/>
        </authorList>
    </citation>
    <scope>NUCLEOTIDE SEQUENCE [LARGE SCALE GENOMIC DNA]</scope>
    <source>
        <strain evidence="1 2">WYEC 108</strain>
    </source>
</reference>
<dbReference type="EMBL" id="CP029042">
    <property type="protein sequence ID" value="AZS75036.1"/>
    <property type="molecule type" value="Genomic_DNA"/>
</dbReference>
<accession>A0A3Q9KEF8</accession>
<protein>
    <submittedName>
        <fullName evidence="1">Uncharacterized protein</fullName>
    </submittedName>
</protein>
<organism evidence="1 2">
    <name type="scientific">Streptomyces lydicus</name>
    <dbReference type="NCBI Taxonomy" id="47763"/>
    <lineage>
        <taxon>Bacteria</taxon>
        <taxon>Bacillati</taxon>
        <taxon>Actinomycetota</taxon>
        <taxon>Actinomycetes</taxon>
        <taxon>Kitasatosporales</taxon>
        <taxon>Streptomycetaceae</taxon>
        <taxon>Streptomyces</taxon>
    </lineage>
</organism>
<evidence type="ECO:0000313" key="2">
    <source>
        <dbReference type="Proteomes" id="UP000275579"/>
    </source>
</evidence>
<sequence>MFIPQAVAAPAEIVAPHARAAAEVNFNGALERQKNVTDSHRVSQGLYCVIVKPSAHINLSSALILANVASATSVSIIGEPTMACDSRRDAITVVTLKDGLPVSSDFTIAVL</sequence>
<gene>
    <name evidence="1" type="ORF">DDE74_32625</name>
</gene>
<evidence type="ECO:0000313" key="1">
    <source>
        <dbReference type="EMBL" id="AZS75036.1"/>
    </source>
</evidence>